<dbReference type="PROSITE" id="PS50995">
    <property type="entry name" value="HTH_MARR_2"/>
    <property type="match status" value="1"/>
</dbReference>
<dbReference type="SUPFAM" id="SSF55729">
    <property type="entry name" value="Acyl-CoA N-acyltransferases (Nat)"/>
    <property type="match status" value="1"/>
</dbReference>
<dbReference type="Pfam" id="PF00583">
    <property type="entry name" value="Acetyltransf_1"/>
    <property type="match status" value="1"/>
</dbReference>
<proteinExistence type="predicted"/>
<dbReference type="InterPro" id="IPR036388">
    <property type="entry name" value="WH-like_DNA-bd_sf"/>
</dbReference>
<reference evidence="4 5" key="1">
    <citation type="submission" date="2018-03" db="EMBL/GenBank/DDBJ databases">
        <title>Genomic Encyclopedia of Type Strains, Phase III (KMG-III): the genomes of soil and plant-associated and newly described type strains.</title>
        <authorList>
            <person name="Whitman W."/>
        </authorList>
    </citation>
    <scope>NUCLEOTIDE SEQUENCE [LARGE SCALE GENOMIC DNA]</scope>
    <source>
        <strain evidence="4 5">CGMCC 4.7125</strain>
    </source>
</reference>
<dbReference type="Proteomes" id="UP000238362">
    <property type="component" value="Unassembled WGS sequence"/>
</dbReference>
<evidence type="ECO:0000313" key="5">
    <source>
        <dbReference type="Proteomes" id="UP000238362"/>
    </source>
</evidence>
<dbReference type="PROSITE" id="PS51186">
    <property type="entry name" value="GNAT"/>
    <property type="match status" value="1"/>
</dbReference>
<dbReference type="InterPro" id="IPR000182">
    <property type="entry name" value="GNAT_dom"/>
</dbReference>
<accession>A0A2T0LUU2</accession>
<dbReference type="InterPro" id="IPR050769">
    <property type="entry name" value="NAT_camello-type"/>
</dbReference>
<keyword evidence="1 4" id="KW-0808">Transferase</keyword>
<protein>
    <submittedName>
        <fullName evidence="4">MarR family transcriptional regulator with acetyltransferase activity</fullName>
    </submittedName>
</protein>
<dbReference type="InterPro" id="IPR000835">
    <property type="entry name" value="HTH_MarR-typ"/>
</dbReference>
<dbReference type="EMBL" id="PVNH01000005">
    <property type="protein sequence ID" value="PRX47621.1"/>
    <property type="molecule type" value="Genomic_DNA"/>
</dbReference>
<dbReference type="SMART" id="SM00347">
    <property type="entry name" value="HTH_MARR"/>
    <property type="match status" value="1"/>
</dbReference>
<dbReference type="RefSeq" id="WP_106179119.1">
    <property type="nucleotide sequence ID" value="NZ_PVNH01000005.1"/>
</dbReference>
<dbReference type="CDD" id="cd04301">
    <property type="entry name" value="NAT_SF"/>
    <property type="match status" value="1"/>
</dbReference>
<evidence type="ECO:0000259" key="3">
    <source>
        <dbReference type="PROSITE" id="PS51186"/>
    </source>
</evidence>
<dbReference type="OrthoDB" id="273614at2"/>
<dbReference type="Pfam" id="PF12802">
    <property type="entry name" value="MarR_2"/>
    <property type="match status" value="1"/>
</dbReference>
<dbReference type="GO" id="GO:0003700">
    <property type="term" value="F:DNA-binding transcription factor activity"/>
    <property type="evidence" value="ECO:0007669"/>
    <property type="project" value="InterPro"/>
</dbReference>
<dbReference type="InterPro" id="IPR016181">
    <property type="entry name" value="Acyl_CoA_acyltransferase"/>
</dbReference>
<name>A0A2T0LUU2_9PSEU</name>
<evidence type="ECO:0000313" key="4">
    <source>
        <dbReference type="EMBL" id="PRX47621.1"/>
    </source>
</evidence>
<keyword evidence="5" id="KW-1185">Reference proteome</keyword>
<dbReference type="Gene3D" id="1.10.10.10">
    <property type="entry name" value="Winged helix-like DNA-binding domain superfamily/Winged helix DNA-binding domain"/>
    <property type="match status" value="1"/>
</dbReference>
<evidence type="ECO:0000259" key="2">
    <source>
        <dbReference type="PROSITE" id="PS50995"/>
    </source>
</evidence>
<dbReference type="SUPFAM" id="SSF46785">
    <property type="entry name" value="Winged helix' DNA-binding domain"/>
    <property type="match status" value="1"/>
</dbReference>
<dbReference type="PANTHER" id="PTHR13947:SF37">
    <property type="entry name" value="LD18367P"/>
    <property type="match status" value="1"/>
</dbReference>
<dbReference type="InterPro" id="IPR036390">
    <property type="entry name" value="WH_DNA-bd_sf"/>
</dbReference>
<dbReference type="PANTHER" id="PTHR13947">
    <property type="entry name" value="GNAT FAMILY N-ACETYLTRANSFERASE"/>
    <property type="match status" value="1"/>
</dbReference>
<feature type="domain" description="HTH marR-type" evidence="2">
    <location>
        <begin position="1"/>
        <end position="139"/>
    </location>
</feature>
<dbReference type="CDD" id="cd00090">
    <property type="entry name" value="HTH_ARSR"/>
    <property type="match status" value="1"/>
</dbReference>
<feature type="domain" description="N-acetyltransferase" evidence="3">
    <location>
        <begin position="150"/>
        <end position="313"/>
    </location>
</feature>
<sequence length="313" mass="34628">MNDLAERTAHLRAFNRFYTRLIGVLDEGLVGTPYSLGESRVLYELARGRVREVTELRRRLGLDAGYASRLLARLENRGLLVRERSETDARRQTVELTEAGRAAQAELEQRTDTQIGDLLRTLDDHDQQRLLRAMGTITGLLGERPRDRTLMLRPPRPGDYGWVVHRHGELYAREYGFDATFEALVAGIVADYAAAVGGEGTGGAARQAAWIAELGGERVGSVFCMPGADEHTAKLRLLLVEPAGRGSGVGRRLVAECVEFARSAGYSALELWTQRNLTAARRIYTAAGFVLTSSTPHHSWGKDLVAETWRLSL</sequence>
<gene>
    <name evidence="4" type="ORF">B0I33_105201</name>
</gene>
<organism evidence="4 5">
    <name type="scientific">Prauserella shujinwangii</name>
    <dbReference type="NCBI Taxonomy" id="1453103"/>
    <lineage>
        <taxon>Bacteria</taxon>
        <taxon>Bacillati</taxon>
        <taxon>Actinomycetota</taxon>
        <taxon>Actinomycetes</taxon>
        <taxon>Pseudonocardiales</taxon>
        <taxon>Pseudonocardiaceae</taxon>
        <taxon>Prauserella</taxon>
    </lineage>
</organism>
<comment type="caution">
    <text evidence="4">The sequence shown here is derived from an EMBL/GenBank/DDBJ whole genome shotgun (WGS) entry which is preliminary data.</text>
</comment>
<dbReference type="GO" id="GO:0008080">
    <property type="term" value="F:N-acetyltransferase activity"/>
    <property type="evidence" value="ECO:0007669"/>
    <property type="project" value="InterPro"/>
</dbReference>
<evidence type="ECO:0000256" key="1">
    <source>
        <dbReference type="ARBA" id="ARBA00022679"/>
    </source>
</evidence>
<dbReference type="Gene3D" id="3.40.630.30">
    <property type="match status" value="1"/>
</dbReference>
<dbReference type="AlphaFoldDB" id="A0A2T0LUU2"/>
<dbReference type="InterPro" id="IPR011991">
    <property type="entry name" value="ArsR-like_HTH"/>
</dbReference>